<dbReference type="EMBL" id="ARXS01000040">
    <property type="protein sequence ID" value="MCU5784791.1"/>
    <property type="molecule type" value="Genomic_DNA"/>
</dbReference>
<evidence type="ECO:0000256" key="1">
    <source>
        <dbReference type="SAM" id="MobiDB-lite"/>
    </source>
</evidence>
<evidence type="ECO:0000259" key="3">
    <source>
        <dbReference type="Pfam" id="PF13511"/>
    </source>
</evidence>
<organism evidence="4 5">
    <name type="scientific">Alloalcanivorax balearicus MACL04</name>
    <dbReference type="NCBI Taxonomy" id="1177182"/>
    <lineage>
        <taxon>Bacteria</taxon>
        <taxon>Pseudomonadati</taxon>
        <taxon>Pseudomonadota</taxon>
        <taxon>Gammaproteobacteria</taxon>
        <taxon>Oceanospirillales</taxon>
        <taxon>Alcanivoracaceae</taxon>
        <taxon>Alloalcanivorax</taxon>
    </lineage>
</organism>
<gene>
    <name evidence="4" type="ORF">MA04_04091</name>
</gene>
<keyword evidence="5" id="KW-1185">Reference proteome</keyword>
<protein>
    <recommendedName>
        <fullName evidence="3">DUF4124 domain-containing protein</fullName>
    </recommendedName>
</protein>
<evidence type="ECO:0000313" key="5">
    <source>
        <dbReference type="Proteomes" id="UP001064106"/>
    </source>
</evidence>
<evidence type="ECO:0000256" key="2">
    <source>
        <dbReference type="SAM" id="SignalP"/>
    </source>
</evidence>
<feature type="signal peptide" evidence="2">
    <location>
        <begin position="1"/>
        <end position="26"/>
    </location>
</feature>
<comment type="caution">
    <text evidence="4">The sequence shown here is derived from an EMBL/GenBank/DDBJ whole genome shotgun (WGS) entry which is preliminary data.</text>
</comment>
<accession>A0ABT2R4T1</accession>
<sequence>MFPGRITMKPLLIAAALLITSPYLPAATYYKWVDDQGVTHYDVQPPEDQETQSVRTRRSASSDQADALERLEQDRARRARPGAEEATTEADGAVSEETRAACDQHRRNLAALTEKPLVRRENPETGEMEVLDQEKRAKILEQTRAAVSFCDSRGA</sequence>
<keyword evidence="2" id="KW-0732">Signal</keyword>
<name>A0ABT2R4T1_9GAMM</name>
<feature type="domain" description="DUF4124" evidence="3">
    <location>
        <begin position="22"/>
        <end position="67"/>
    </location>
</feature>
<dbReference type="Pfam" id="PF13511">
    <property type="entry name" value="DUF4124"/>
    <property type="match status" value="1"/>
</dbReference>
<reference evidence="4" key="1">
    <citation type="submission" date="2012-09" db="EMBL/GenBank/DDBJ databases">
        <title>Genome Sequence of alkane-degrading Bacterium Alcanivorax balearicus MACL04.</title>
        <authorList>
            <person name="Lai Q."/>
            <person name="Shao Z."/>
        </authorList>
    </citation>
    <scope>NUCLEOTIDE SEQUENCE</scope>
    <source>
        <strain evidence="4">MACL04</strain>
    </source>
</reference>
<feature type="region of interest" description="Disordered" evidence="1">
    <location>
        <begin position="113"/>
        <end position="132"/>
    </location>
</feature>
<proteinExistence type="predicted"/>
<feature type="compositionally biased region" description="Polar residues" evidence="1">
    <location>
        <begin position="51"/>
        <end position="64"/>
    </location>
</feature>
<feature type="region of interest" description="Disordered" evidence="1">
    <location>
        <begin position="43"/>
        <end position="101"/>
    </location>
</feature>
<feature type="chain" id="PRO_5045329186" description="DUF4124 domain-containing protein" evidence="2">
    <location>
        <begin position="27"/>
        <end position="155"/>
    </location>
</feature>
<evidence type="ECO:0000313" key="4">
    <source>
        <dbReference type="EMBL" id="MCU5784791.1"/>
    </source>
</evidence>
<feature type="compositionally biased region" description="Basic and acidic residues" evidence="1">
    <location>
        <begin position="67"/>
        <end position="76"/>
    </location>
</feature>
<dbReference type="InterPro" id="IPR025392">
    <property type="entry name" value="DUF4124"/>
</dbReference>
<dbReference type="Proteomes" id="UP001064106">
    <property type="component" value="Unassembled WGS sequence"/>
</dbReference>